<sequence>MHKRRIAAVAGVAVAALLLSGCASGGTSDDEPVDTHPDGDGRTLTLWHYEGEDSAMGKAWDAAIDQFEEETGATVEFEAKSFEAIRSTASQVLNSNSAPDILEYNKGNATAGLLSSQGLLSNMDNAVEAYGWDDQLAESLQTTARYSEDGVMGSGHFYGIPNYGEFVDLYFNEDMFAEYGIAVPTTYAELEDAMAAFEAAGVTPLAESAAEYPLGQLWYQLALSQADRQWVTDYQTYTNPVDFHDDAFTNATETIADWVDQGYISTDATGLKAEDAGVGFISGKYPIFYSGSWWYGRFQEEIGDSFAWTSALFPDSEMSPGSSGNLWVVPSNSENKDLAYKFIDITMSPEIQAIIGNNGGVPVAADAADITDEKSKQLIENFNTLTERDGLAFYPDWPTPTFYDDLNAALQELVNGTKDPSAVLDQLQTDYDDGVVNITG</sequence>
<comment type="caution">
    <text evidence="2">The sequence shown here is derived from an EMBL/GenBank/DDBJ whole genome shotgun (WGS) entry which is preliminary data.</text>
</comment>
<dbReference type="PANTHER" id="PTHR43649">
    <property type="entry name" value="ARABINOSE-BINDING PROTEIN-RELATED"/>
    <property type="match status" value="1"/>
</dbReference>
<dbReference type="Gene3D" id="3.40.190.10">
    <property type="entry name" value="Periplasmic binding protein-like II"/>
    <property type="match status" value="1"/>
</dbReference>
<dbReference type="InterPro" id="IPR006059">
    <property type="entry name" value="SBP"/>
</dbReference>
<gene>
    <name evidence="2" type="ORF">GB864_14920</name>
</gene>
<name>A0A6I4NZV8_9MICO</name>
<proteinExistence type="predicted"/>
<dbReference type="AlphaFoldDB" id="A0A6I4NZV8"/>
<dbReference type="SUPFAM" id="SSF53850">
    <property type="entry name" value="Periplasmic binding protein-like II"/>
    <property type="match status" value="1"/>
</dbReference>
<feature type="chain" id="PRO_5026293869" evidence="1">
    <location>
        <begin position="26"/>
        <end position="440"/>
    </location>
</feature>
<protein>
    <submittedName>
        <fullName evidence="2">Extracellular solute-binding protein</fullName>
    </submittedName>
</protein>
<evidence type="ECO:0000313" key="2">
    <source>
        <dbReference type="EMBL" id="MWB99838.1"/>
    </source>
</evidence>
<evidence type="ECO:0000313" key="3">
    <source>
        <dbReference type="Proteomes" id="UP000438182"/>
    </source>
</evidence>
<dbReference type="InterPro" id="IPR050490">
    <property type="entry name" value="Bact_solute-bd_prot1"/>
</dbReference>
<dbReference type="RefSeq" id="WP_160426464.1">
    <property type="nucleotide sequence ID" value="NZ_WSTA01000082.1"/>
</dbReference>
<reference evidence="2 3" key="1">
    <citation type="submission" date="2019-12" db="EMBL/GenBank/DDBJ databases">
        <authorList>
            <person name="Kim Y.S."/>
        </authorList>
    </citation>
    <scope>NUCLEOTIDE SEQUENCE [LARGE SCALE GENOMIC DNA]</scope>
    <source>
        <strain evidence="2 3">MMS17-SY077</strain>
    </source>
</reference>
<dbReference type="Pfam" id="PF13416">
    <property type="entry name" value="SBP_bac_8"/>
    <property type="match status" value="1"/>
</dbReference>
<evidence type="ECO:0000256" key="1">
    <source>
        <dbReference type="SAM" id="SignalP"/>
    </source>
</evidence>
<dbReference type="EMBL" id="WSTA01000082">
    <property type="protein sequence ID" value="MWB99838.1"/>
    <property type="molecule type" value="Genomic_DNA"/>
</dbReference>
<dbReference type="Proteomes" id="UP000438182">
    <property type="component" value="Unassembled WGS sequence"/>
</dbReference>
<organism evidence="2 3">
    <name type="scientific">Agromyces seonyuensis</name>
    <dbReference type="NCBI Taxonomy" id="2662446"/>
    <lineage>
        <taxon>Bacteria</taxon>
        <taxon>Bacillati</taxon>
        <taxon>Actinomycetota</taxon>
        <taxon>Actinomycetes</taxon>
        <taxon>Micrococcales</taxon>
        <taxon>Microbacteriaceae</taxon>
        <taxon>Agromyces</taxon>
    </lineage>
</organism>
<keyword evidence="1" id="KW-0732">Signal</keyword>
<dbReference type="PROSITE" id="PS51257">
    <property type="entry name" value="PROKAR_LIPOPROTEIN"/>
    <property type="match status" value="1"/>
</dbReference>
<dbReference type="PANTHER" id="PTHR43649:SF14">
    <property type="entry name" value="BLR3389 PROTEIN"/>
    <property type="match status" value="1"/>
</dbReference>
<keyword evidence="3" id="KW-1185">Reference proteome</keyword>
<accession>A0A6I4NZV8</accession>
<feature type="signal peptide" evidence="1">
    <location>
        <begin position="1"/>
        <end position="25"/>
    </location>
</feature>